<feature type="binding site" description="axial binding residue" evidence="5">
    <location>
        <position position="149"/>
    </location>
    <ligand>
        <name>heme b</name>
        <dbReference type="ChEBI" id="CHEBI:60344"/>
    </ligand>
    <ligandPart>
        <name>Fe</name>
        <dbReference type="ChEBI" id="CHEBI:18248"/>
    </ligandPart>
</feature>
<dbReference type="GO" id="GO:0006979">
    <property type="term" value="P:response to oxidative stress"/>
    <property type="evidence" value="ECO:0007669"/>
    <property type="project" value="InterPro"/>
</dbReference>
<evidence type="ECO:0000313" key="6">
    <source>
        <dbReference type="EMBL" id="GAV09340.1"/>
    </source>
</evidence>
<keyword evidence="3" id="KW-0560">Oxidoreductase</keyword>
<dbReference type="PANTHER" id="PTHR11475:SF4">
    <property type="entry name" value="CHORION PEROXIDASE"/>
    <property type="match status" value="1"/>
</dbReference>
<keyword evidence="2" id="KW-0964">Secreted</keyword>
<organism evidence="6 7">
    <name type="scientific">Ramazzottius varieornatus</name>
    <name type="common">Water bear</name>
    <name type="synonym">Tardigrade</name>
    <dbReference type="NCBI Taxonomy" id="947166"/>
    <lineage>
        <taxon>Eukaryota</taxon>
        <taxon>Metazoa</taxon>
        <taxon>Ecdysozoa</taxon>
        <taxon>Tardigrada</taxon>
        <taxon>Eutardigrada</taxon>
        <taxon>Parachela</taxon>
        <taxon>Hypsibioidea</taxon>
        <taxon>Ramazzottiidae</taxon>
        <taxon>Ramazzottius</taxon>
    </lineage>
</organism>
<keyword evidence="7" id="KW-1185">Reference proteome</keyword>
<name>A0A1D1W7G9_RAMVA</name>
<dbReference type="GO" id="GO:0020037">
    <property type="term" value="F:heme binding"/>
    <property type="evidence" value="ECO:0007669"/>
    <property type="project" value="InterPro"/>
</dbReference>
<dbReference type="Gene3D" id="1.10.640.10">
    <property type="entry name" value="Haem peroxidase domain superfamily, animal type"/>
    <property type="match status" value="1"/>
</dbReference>
<keyword evidence="4" id="KW-0325">Glycoprotein</keyword>
<dbReference type="InterPro" id="IPR037120">
    <property type="entry name" value="Haem_peroxidase_sf_animal"/>
</dbReference>
<dbReference type="InterPro" id="IPR010255">
    <property type="entry name" value="Haem_peroxidase_sf"/>
</dbReference>
<evidence type="ECO:0000256" key="3">
    <source>
        <dbReference type="ARBA" id="ARBA00022559"/>
    </source>
</evidence>
<accession>A0A1D1W7G9</accession>
<evidence type="ECO:0000256" key="2">
    <source>
        <dbReference type="ARBA" id="ARBA00022525"/>
    </source>
</evidence>
<dbReference type="EMBL" id="BDGG01000022">
    <property type="protein sequence ID" value="GAV09340.1"/>
    <property type="molecule type" value="Genomic_DNA"/>
</dbReference>
<comment type="caution">
    <text evidence="6">The sequence shown here is derived from an EMBL/GenBank/DDBJ whole genome shotgun (WGS) entry which is preliminary data.</text>
</comment>
<dbReference type="PANTHER" id="PTHR11475">
    <property type="entry name" value="OXIDASE/PEROXIDASE"/>
    <property type="match status" value="1"/>
</dbReference>
<dbReference type="Pfam" id="PF03098">
    <property type="entry name" value="An_peroxidase"/>
    <property type="match status" value="1"/>
</dbReference>
<dbReference type="SUPFAM" id="SSF48113">
    <property type="entry name" value="Heme-dependent peroxidases"/>
    <property type="match status" value="1"/>
</dbReference>
<evidence type="ECO:0000256" key="5">
    <source>
        <dbReference type="PIRSR" id="PIRSR619791-2"/>
    </source>
</evidence>
<gene>
    <name evidence="6" type="primary">RvY_18899</name>
    <name evidence="6" type="synonym">RvY_18899.1</name>
    <name evidence="6" type="ORF">RvY_18899-1</name>
</gene>
<keyword evidence="5" id="KW-0479">Metal-binding</keyword>
<evidence type="ECO:0008006" key="8">
    <source>
        <dbReference type="Google" id="ProtNLM"/>
    </source>
</evidence>
<dbReference type="GO" id="GO:0004601">
    <property type="term" value="F:peroxidase activity"/>
    <property type="evidence" value="ECO:0007669"/>
    <property type="project" value="UniProtKB-KW"/>
</dbReference>
<dbReference type="AlphaFoldDB" id="A0A1D1W7G9"/>
<keyword evidence="5" id="KW-0349">Heme</keyword>
<reference evidence="6 7" key="1">
    <citation type="journal article" date="2016" name="Nat. Commun.">
        <title>Extremotolerant tardigrade genome and improved radiotolerance of human cultured cells by tardigrade-unique protein.</title>
        <authorList>
            <person name="Hashimoto T."/>
            <person name="Horikawa D.D."/>
            <person name="Saito Y."/>
            <person name="Kuwahara H."/>
            <person name="Kozuka-Hata H."/>
            <person name="Shin-I T."/>
            <person name="Minakuchi Y."/>
            <person name="Ohishi K."/>
            <person name="Motoyama A."/>
            <person name="Aizu T."/>
            <person name="Enomoto A."/>
            <person name="Kondo K."/>
            <person name="Tanaka S."/>
            <person name="Hara Y."/>
            <person name="Koshikawa S."/>
            <person name="Sagara H."/>
            <person name="Miura T."/>
            <person name="Yokobori S."/>
            <person name="Miyagawa K."/>
            <person name="Suzuki Y."/>
            <person name="Kubo T."/>
            <person name="Oyama M."/>
            <person name="Kohara Y."/>
            <person name="Fujiyama A."/>
            <person name="Arakawa K."/>
            <person name="Katayama T."/>
            <person name="Toyoda A."/>
            <person name="Kunieda T."/>
        </authorList>
    </citation>
    <scope>NUCLEOTIDE SEQUENCE [LARGE SCALE GENOMIC DNA]</scope>
    <source>
        <strain evidence="6 7">YOKOZUNA-1</strain>
    </source>
</reference>
<evidence type="ECO:0000313" key="7">
    <source>
        <dbReference type="Proteomes" id="UP000186922"/>
    </source>
</evidence>
<keyword evidence="3" id="KW-0575">Peroxidase</keyword>
<evidence type="ECO:0000256" key="4">
    <source>
        <dbReference type="ARBA" id="ARBA00023180"/>
    </source>
</evidence>
<dbReference type="OrthoDB" id="823504at2759"/>
<comment type="subcellular location">
    <subcellularLocation>
        <location evidence="1">Secreted</location>
    </subcellularLocation>
</comment>
<dbReference type="Proteomes" id="UP000186922">
    <property type="component" value="Unassembled WGS sequence"/>
</dbReference>
<protein>
    <recommendedName>
        <fullName evidence="8">Peroxidase</fullName>
    </recommendedName>
</protein>
<dbReference type="GO" id="GO:0005576">
    <property type="term" value="C:extracellular region"/>
    <property type="evidence" value="ECO:0007669"/>
    <property type="project" value="UniProtKB-SubCell"/>
</dbReference>
<dbReference type="STRING" id="947166.A0A1D1W7G9"/>
<evidence type="ECO:0000256" key="1">
    <source>
        <dbReference type="ARBA" id="ARBA00004613"/>
    </source>
</evidence>
<dbReference type="PRINTS" id="PR00457">
    <property type="entry name" value="ANPEROXIDASE"/>
</dbReference>
<dbReference type="PROSITE" id="PS50292">
    <property type="entry name" value="PEROXIDASE_3"/>
    <property type="match status" value="1"/>
</dbReference>
<dbReference type="InterPro" id="IPR019791">
    <property type="entry name" value="Haem_peroxidase_animal"/>
</dbReference>
<dbReference type="GO" id="GO:0046872">
    <property type="term" value="F:metal ion binding"/>
    <property type="evidence" value="ECO:0007669"/>
    <property type="project" value="UniProtKB-KW"/>
</dbReference>
<keyword evidence="5" id="KW-0408">Iron</keyword>
<proteinExistence type="predicted"/>
<sequence length="388" mass="43293">MMRINESPLMKKQDVVMVPGGANALSCVAPSADKPCVDAGDVRINLHTGLVALHSLFLREHNRIAKFLVDRSPAGPTDEMAFQVTRKIVSAMLQHMAFKELLPLILGKKIYNDPRNGLALKENGFANSYGSDVDATVMVEFAAAAFRLHTLSGNELPLLMDNGTETPFFLHFFNPNMWYKEGVLDKLIAGMARKRAQQFDADFSFVFQNQMYKAMDKPMGFDQLAVNIQRGRDHGLPTYPQMRKLCGLPPINDVSDLQRATSAQNAASLTSVYSHIDDTDFYAGGISEKPVNNEGLCGPTFACVLTEQFRRLKMGDRFFYENDNVLTPEQLTEIRRVSLASIMCLNSPIDKLQARVLEAESPTNPVMSCKDILARSSVRLEPFLQKMM</sequence>